<accession>A0A2N8THV1</accession>
<evidence type="ECO:0000313" key="1">
    <source>
        <dbReference type="EMBL" id="PNG18583.1"/>
    </source>
</evidence>
<keyword evidence="2" id="KW-1185">Reference proteome</keyword>
<dbReference type="RefSeq" id="WP_102912188.1">
    <property type="nucleotide sequence ID" value="NZ_POUC01000299.1"/>
</dbReference>
<gene>
    <name evidence="1" type="ORF">C1J00_30325</name>
</gene>
<dbReference type="Proteomes" id="UP000235943">
    <property type="component" value="Unassembled WGS sequence"/>
</dbReference>
<protein>
    <submittedName>
        <fullName evidence="1">Uncharacterized protein</fullName>
    </submittedName>
</protein>
<organism evidence="1 2">
    <name type="scientific">Streptomyces cahuitamycinicus</name>
    <dbReference type="NCBI Taxonomy" id="2070367"/>
    <lineage>
        <taxon>Bacteria</taxon>
        <taxon>Bacillati</taxon>
        <taxon>Actinomycetota</taxon>
        <taxon>Actinomycetes</taxon>
        <taxon>Kitasatosporales</taxon>
        <taxon>Streptomycetaceae</taxon>
        <taxon>Streptomyces</taxon>
    </lineage>
</organism>
<sequence length="70" mass="7082">MSQPSDGANAMRIAEGGVTPASVPGSFSGVLTVDVFRNGLQLMGTASISQTLGHVKRYGHVTAAPIANAI</sequence>
<proteinExistence type="predicted"/>
<evidence type="ECO:0000313" key="2">
    <source>
        <dbReference type="Proteomes" id="UP000235943"/>
    </source>
</evidence>
<dbReference type="AlphaFoldDB" id="A0A2N8THV1"/>
<comment type="caution">
    <text evidence="1">The sequence shown here is derived from an EMBL/GenBank/DDBJ whole genome shotgun (WGS) entry which is preliminary data.</text>
</comment>
<reference evidence="1 2" key="1">
    <citation type="submission" date="2018-01" db="EMBL/GenBank/DDBJ databases">
        <title>Draft genome sequence of Streptomyces sp. 13K301.</title>
        <authorList>
            <person name="Sahin N."/>
            <person name="Saygin H."/>
            <person name="Ay H."/>
        </authorList>
    </citation>
    <scope>NUCLEOTIDE SEQUENCE [LARGE SCALE GENOMIC DNA]</scope>
    <source>
        <strain evidence="1 2">13K301</strain>
    </source>
</reference>
<dbReference type="EMBL" id="POUC01000299">
    <property type="protein sequence ID" value="PNG18583.1"/>
    <property type="molecule type" value="Genomic_DNA"/>
</dbReference>
<name>A0A2N8THV1_9ACTN</name>